<dbReference type="EMBL" id="VULT01000004">
    <property type="protein sequence ID" value="MSS16793.1"/>
    <property type="molecule type" value="Genomic_DNA"/>
</dbReference>
<comment type="caution">
    <text evidence="2">The sequence shown here is derived from an EMBL/GenBank/DDBJ whole genome shotgun (WGS) entry which is preliminary data.</text>
</comment>
<keyword evidence="3" id="KW-1185">Reference proteome</keyword>
<name>A0A6L5XBZ6_9BACT</name>
<evidence type="ECO:0000256" key="1">
    <source>
        <dbReference type="SAM" id="Coils"/>
    </source>
</evidence>
<gene>
    <name evidence="2" type="ORF">FYJ29_03295</name>
</gene>
<proteinExistence type="predicted"/>
<dbReference type="RefSeq" id="WP_154328257.1">
    <property type="nucleotide sequence ID" value="NZ_CP045696.1"/>
</dbReference>
<reference evidence="2 3" key="1">
    <citation type="submission" date="2019-08" db="EMBL/GenBank/DDBJ databases">
        <title>In-depth cultivation of the pig gut microbiome towards novel bacterial diversity and tailored functional studies.</title>
        <authorList>
            <person name="Wylensek D."/>
            <person name="Hitch T.C.A."/>
            <person name="Clavel T."/>
        </authorList>
    </citation>
    <scope>NUCLEOTIDE SEQUENCE [LARGE SCALE GENOMIC DNA]</scope>
    <source>
        <strain evidence="2 3">Oil-RF-744-WCA-WT-10</strain>
    </source>
</reference>
<sequence>MNANRRKRLEKVIGRLTELMAEIDAVREDEQEAYDNMPEGLQYSERGEQMSDNIDTLDMSYLDLGNVINQLQEIVEA</sequence>
<protein>
    <submittedName>
        <fullName evidence="2">Uncharacterized protein</fullName>
    </submittedName>
</protein>
<dbReference type="Proteomes" id="UP000483362">
    <property type="component" value="Unassembled WGS sequence"/>
</dbReference>
<keyword evidence="1" id="KW-0175">Coiled coil</keyword>
<accession>A0A6L5XBZ6</accession>
<evidence type="ECO:0000313" key="2">
    <source>
        <dbReference type="EMBL" id="MSS16793.1"/>
    </source>
</evidence>
<organism evidence="2 3">
    <name type="scientific">Sodaliphilus pleomorphus</name>
    <dbReference type="NCBI Taxonomy" id="2606626"/>
    <lineage>
        <taxon>Bacteria</taxon>
        <taxon>Pseudomonadati</taxon>
        <taxon>Bacteroidota</taxon>
        <taxon>Bacteroidia</taxon>
        <taxon>Bacteroidales</taxon>
        <taxon>Muribaculaceae</taxon>
        <taxon>Sodaliphilus</taxon>
    </lineage>
</organism>
<evidence type="ECO:0000313" key="3">
    <source>
        <dbReference type="Proteomes" id="UP000483362"/>
    </source>
</evidence>
<feature type="coiled-coil region" evidence="1">
    <location>
        <begin position="9"/>
        <end position="36"/>
    </location>
</feature>
<dbReference type="AlphaFoldDB" id="A0A6L5XBZ6"/>